<dbReference type="OrthoDB" id="4364733at2759"/>
<protein>
    <submittedName>
        <fullName evidence="2">Uncharacterized protein</fullName>
    </submittedName>
</protein>
<dbReference type="RefSeq" id="XP_025572816.1">
    <property type="nucleotide sequence ID" value="XM_025719976.1"/>
</dbReference>
<keyword evidence="3" id="KW-1185">Reference proteome</keyword>
<dbReference type="GeneID" id="37224841"/>
<name>A0A395GU53_9EURO</name>
<evidence type="ECO:0000256" key="1">
    <source>
        <dbReference type="SAM" id="MobiDB-lite"/>
    </source>
</evidence>
<sequence>MSDFHISKQARANEAGDAHVRFPGEEETPELKHTVNEEKARRIREQVDNLEIEELANIVIKAAEAHPDVCAMLESTIEAIRRQESSRVINFDWESKSVWKTLNVTYRSLSGSKQCDIAGEVENDIIETIKRIAAQCGPYANSQTRFNGLSVLRKIGKSIALSYDTLAREVRMRFQWDPTMEDSMMKIVSAMEAQERLAIYQDNTSSEALWPKLRELEGLAESHCIFKGISQVLDLLQGDEDPEESPQSEDEGDTESTNEAR</sequence>
<accession>A0A395GU53</accession>
<proteinExistence type="predicted"/>
<dbReference type="VEuPathDB" id="FungiDB:BO80DRAFT_427317"/>
<dbReference type="Proteomes" id="UP000249402">
    <property type="component" value="Unassembled WGS sequence"/>
</dbReference>
<organism evidence="2 3">
    <name type="scientific">Aspergillus ibericus CBS 121593</name>
    <dbReference type="NCBI Taxonomy" id="1448316"/>
    <lineage>
        <taxon>Eukaryota</taxon>
        <taxon>Fungi</taxon>
        <taxon>Dikarya</taxon>
        <taxon>Ascomycota</taxon>
        <taxon>Pezizomycotina</taxon>
        <taxon>Eurotiomycetes</taxon>
        <taxon>Eurotiomycetidae</taxon>
        <taxon>Eurotiales</taxon>
        <taxon>Aspergillaceae</taxon>
        <taxon>Aspergillus</taxon>
        <taxon>Aspergillus subgen. Circumdati</taxon>
    </lineage>
</organism>
<gene>
    <name evidence="2" type="ORF">BO80DRAFT_427317</name>
</gene>
<dbReference type="AlphaFoldDB" id="A0A395GU53"/>
<dbReference type="EMBL" id="KZ824453">
    <property type="protein sequence ID" value="RAK98488.1"/>
    <property type="molecule type" value="Genomic_DNA"/>
</dbReference>
<feature type="region of interest" description="Disordered" evidence="1">
    <location>
        <begin position="237"/>
        <end position="261"/>
    </location>
</feature>
<feature type="region of interest" description="Disordered" evidence="1">
    <location>
        <begin position="1"/>
        <end position="39"/>
    </location>
</feature>
<evidence type="ECO:0000313" key="3">
    <source>
        <dbReference type="Proteomes" id="UP000249402"/>
    </source>
</evidence>
<reference evidence="2 3" key="1">
    <citation type="submission" date="2018-02" db="EMBL/GenBank/DDBJ databases">
        <title>The genomes of Aspergillus section Nigri reveals drivers in fungal speciation.</title>
        <authorList>
            <consortium name="DOE Joint Genome Institute"/>
            <person name="Vesth T.C."/>
            <person name="Nybo J."/>
            <person name="Theobald S."/>
            <person name="Brandl J."/>
            <person name="Frisvad J.C."/>
            <person name="Nielsen K.F."/>
            <person name="Lyhne E.K."/>
            <person name="Kogle M.E."/>
            <person name="Kuo A."/>
            <person name="Riley R."/>
            <person name="Clum A."/>
            <person name="Nolan M."/>
            <person name="Lipzen A."/>
            <person name="Salamov A."/>
            <person name="Henrissat B."/>
            <person name="Wiebenga A."/>
            <person name="De vries R.P."/>
            <person name="Grigoriev I.V."/>
            <person name="Mortensen U.H."/>
            <person name="Andersen M.R."/>
            <person name="Baker S.E."/>
        </authorList>
    </citation>
    <scope>NUCLEOTIDE SEQUENCE [LARGE SCALE GENOMIC DNA]</scope>
    <source>
        <strain evidence="2 3">CBS 121593</strain>
    </source>
</reference>
<feature type="compositionally biased region" description="Basic and acidic residues" evidence="1">
    <location>
        <begin position="14"/>
        <end position="39"/>
    </location>
</feature>
<evidence type="ECO:0000313" key="2">
    <source>
        <dbReference type="EMBL" id="RAK98488.1"/>
    </source>
</evidence>